<evidence type="ECO:0000313" key="4">
    <source>
        <dbReference type="Proteomes" id="UP000193411"/>
    </source>
</evidence>
<dbReference type="Proteomes" id="UP000193411">
    <property type="component" value="Unassembled WGS sequence"/>
</dbReference>
<comment type="caution">
    <text evidence="3">The sequence shown here is derived from an EMBL/GenBank/DDBJ whole genome shotgun (WGS) entry which is preliminary data.</text>
</comment>
<dbReference type="OrthoDB" id="419711at2759"/>
<dbReference type="PANTHER" id="PTHR12242">
    <property type="entry name" value="OS02G0130600 PROTEIN-RELATED"/>
    <property type="match status" value="1"/>
</dbReference>
<feature type="region of interest" description="Disordered" evidence="1">
    <location>
        <begin position="1"/>
        <end position="28"/>
    </location>
</feature>
<feature type="transmembrane region" description="Helical" evidence="2">
    <location>
        <begin position="287"/>
        <end position="306"/>
    </location>
</feature>
<dbReference type="PANTHER" id="PTHR12242:SF1">
    <property type="entry name" value="MYND-TYPE DOMAIN-CONTAINING PROTEIN"/>
    <property type="match status" value="1"/>
</dbReference>
<evidence type="ECO:0000256" key="2">
    <source>
        <dbReference type="SAM" id="Phobius"/>
    </source>
</evidence>
<feature type="transmembrane region" description="Helical" evidence="2">
    <location>
        <begin position="108"/>
        <end position="128"/>
    </location>
</feature>
<name>A0A1Y2H5C5_9FUNG</name>
<evidence type="ECO:0000256" key="1">
    <source>
        <dbReference type="SAM" id="MobiDB-lite"/>
    </source>
</evidence>
<dbReference type="STRING" id="765915.A0A1Y2H5C5"/>
<protein>
    <submittedName>
        <fullName evidence="3">Uncharacterized protein</fullName>
    </submittedName>
</protein>
<keyword evidence="2" id="KW-1133">Transmembrane helix</keyword>
<dbReference type="GO" id="GO:0016020">
    <property type="term" value="C:membrane"/>
    <property type="evidence" value="ECO:0007669"/>
    <property type="project" value="TreeGrafter"/>
</dbReference>
<feature type="compositionally biased region" description="Polar residues" evidence="1">
    <location>
        <begin position="19"/>
        <end position="28"/>
    </location>
</feature>
<feature type="transmembrane region" description="Helical" evidence="2">
    <location>
        <begin position="185"/>
        <end position="208"/>
    </location>
</feature>
<feature type="transmembrane region" description="Helical" evidence="2">
    <location>
        <begin position="140"/>
        <end position="164"/>
    </location>
</feature>
<dbReference type="EMBL" id="MCFL01000128">
    <property type="protein sequence ID" value="ORZ29770.1"/>
    <property type="molecule type" value="Genomic_DNA"/>
</dbReference>
<evidence type="ECO:0000313" key="3">
    <source>
        <dbReference type="EMBL" id="ORZ29770.1"/>
    </source>
</evidence>
<gene>
    <name evidence="3" type="ORF">BCR44DRAFT_1504929</name>
</gene>
<organism evidence="3 4">
    <name type="scientific">Catenaria anguillulae PL171</name>
    <dbReference type="NCBI Taxonomy" id="765915"/>
    <lineage>
        <taxon>Eukaryota</taxon>
        <taxon>Fungi</taxon>
        <taxon>Fungi incertae sedis</taxon>
        <taxon>Blastocladiomycota</taxon>
        <taxon>Blastocladiomycetes</taxon>
        <taxon>Blastocladiales</taxon>
        <taxon>Catenariaceae</taxon>
        <taxon>Catenaria</taxon>
    </lineage>
</organism>
<keyword evidence="2" id="KW-0812">Transmembrane</keyword>
<proteinExistence type="predicted"/>
<reference evidence="3 4" key="1">
    <citation type="submission" date="2016-07" db="EMBL/GenBank/DDBJ databases">
        <title>Pervasive Adenine N6-methylation of Active Genes in Fungi.</title>
        <authorList>
            <consortium name="DOE Joint Genome Institute"/>
            <person name="Mondo S.J."/>
            <person name="Dannebaum R.O."/>
            <person name="Kuo R.C."/>
            <person name="Labutti K."/>
            <person name="Haridas S."/>
            <person name="Kuo A."/>
            <person name="Salamov A."/>
            <person name="Ahrendt S.R."/>
            <person name="Lipzen A."/>
            <person name="Sullivan W."/>
            <person name="Andreopoulos W.B."/>
            <person name="Clum A."/>
            <person name="Lindquist E."/>
            <person name="Daum C."/>
            <person name="Ramamoorthy G.K."/>
            <person name="Gryganskyi A."/>
            <person name="Culley D."/>
            <person name="Magnuson J.K."/>
            <person name="James T.Y."/>
            <person name="O'Malley M.A."/>
            <person name="Stajich J.E."/>
            <person name="Spatafora J.W."/>
            <person name="Visel A."/>
            <person name="Grigoriev I.V."/>
        </authorList>
    </citation>
    <scope>NUCLEOTIDE SEQUENCE [LARGE SCALE GENOMIC DNA]</scope>
    <source>
        <strain evidence="3 4">PL171</strain>
    </source>
</reference>
<feature type="transmembrane region" description="Helical" evidence="2">
    <location>
        <begin position="228"/>
        <end position="250"/>
    </location>
</feature>
<feature type="compositionally biased region" description="Low complexity" evidence="1">
    <location>
        <begin position="1"/>
        <end position="13"/>
    </location>
</feature>
<accession>A0A1Y2H5C5</accession>
<dbReference type="AlphaFoldDB" id="A0A1Y2H5C5"/>
<feature type="transmembrane region" description="Helical" evidence="2">
    <location>
        <begin position="257"/>
        <end position="275"/>
    </location>
</feature>
<keyword evidence="4" id="KW-1185">Reference proteome</keyword>
<sequence length="357" mass="40492">MTLDTTATTPSDTFGRHANANTNSRSSVITNSTLGNRSIQLNVFKPDSTLLPVPPVPNHLVHVDQHKSNLKVPPVPWTKRIFRPATYSRRQPPYDLVCSPWLQPRTLLAVRIVLALWTLTWTIVSFAPPINIHGLAALSYFTTLSYCGLCALSLLLAFVSFKYYSNPRSTHLASRSTLRMVVSILYAQAFTYAFIVVGVYWGFLARIIRVKRNDPFFNLFNLSVHGLNLAVIFIHFLTSSLVVATWWLLVPVVVTGFLYLGWAVMWFFIRGFWVYPFLSPSNPSSAYMYPLVMLSFFVSFVVVYYLHRARRAFLGDSPVHKEVQALLSPSQLAFHRVAVPAAWSIKTNNPRYQLICL</sequence>
<keyword evidence="2" id="KW-0472">Membrane</keyword>